<evidence type="ECO:0000313" key="3">
    <source>
        <dbReference type="EMBL" id="OGM15250.1"/>
    </source>
</evidence>
<gene>
    <name evidence="3" type="ORF">A2V97_01285</name>
</gene>
<feature type="region of interest" description="Disordered" evidence="1">
    <location>
        <begin position="58"/>
        <end position="78"/>
    </location>
</feature>
<dbReference type="AlphaFoldDB" id="A0A1F7XJR6"/>
<organism evidence="3 4">
    <name type="scientific">Candidatus Woesebacteria bacterium RBG_16_42_24</name>
    <dbReference type="NCBI Taxonomy" id="1802485"/>
    <lineage>
        <taxon>Bacteria</taxon>
        <taxon>Candidatus Woeseibacteriota</taxon>
    </lineage>
</organism>
<dbReference type="Proteomes" id="UP000177382">
    <property type="component" value="Unassembled WGS sequence"/>
</dbReference>
<evidence type="ECO:0000313" key="4">
    <source>
        <dbReference type="Proteomes" id="UP000177382"/>
    </source>
</evidence>
<reference evidence="3 4" key="1">
    <citation type="journal article" date="2016" name="Nat. Commun.">
        <title>Thousands of microbial genomes shed light on interconnected biogeochemical processes in an aquifer system.</title>
        <authorList>
            <person name="Anantharaman K."/>
            <person name="Brown C.T."/>
            <person name="Hug L.A."/>
            <person name="Sharon I."/>
            <person name="Castelle C.J."/>
            <person name="Probst A.J."/>
            <person name="Thomas B.C."/>
            <person name="Singh A."/>
            <person name="Wilkins M.J."/>
            <person name="Karaoz U."/>
            <person name="Brodie E.L."/>
            <person name="Williams K.H."/>
            <person name="Hubbard S.S."/>
            <person name="Banfield J.F."/>
        </authorList>
    </citation>
    <scope>NUCLEOTIDE SEQUENCE [LARGE SCALE GENOMIC DNA]</scope>
</reference>
<feature type="transmembrane region" description="Helical" evidence="2">
    <location>
        <begin position="32"/>
        <end position="55"/>
    </location>
</feature>
<proteinExistence type="predicted"/>
<feature type="compositionally biased region" description="Polar residues" evidence="1">
    <location>
        <begin position="60"/>
        <end position="78"/>
    </location>
</feature>
<accession>A0A1F7XJR6</accession>
<dbReference type="EMBL" id="MGFX01000006">
    <property type="protein sequence ID" value="OGM15250.1"/>
    <property type="molecule type" value="Genomic_DNA"/>
</dbReference>
<keyword evidence="2" id="KW-0472">Membrane</keyword>
<name>A0A1F7XJR6_9BACT</name>
<evidence type="ECO:0000256" key="2">
    <source>
        <dbReference type="SAM" id="Phobius"/>
    </source>
</evidence>
<keyword evidence="2" id="KW-1133">Transmembrane helix</keyword>
<keyword evidence="2" id="KW-0812">Transmembrane</keyword>
<sequence length="214" mass="23464">MNDNSLGQDTNLSETEPKVFTSDAEFKNRYRLYIITGILVLAIVAALSWGGIALYKGRSQEPSTPNTSETPRKISSITPTGLSGQATFDKDGALYLVGYLDLFQSKGEFLESASIDYTLTGKIKEVLSVPIVIGNVTYPNGLILVSSSGQEQAVPFLQEELEKMTIYSTVGGELKTFEFENLKPNSTVKIVFSQNLLPKNGEKTNVEIVYFPSE</sequence>
<protein>
    <submittedName>
        <fullName evidence="3">Uncharacterized protein</fullName>
    </submittedName>
</protein>
<comment type="caution">
    <text evidence="3">The sequence shown here is derived from an EMBL/GenBank/DDBJ whole genome shotgun (WGS) entry which is preliminary data.</text>
</comment>
<evidence type="ECO:0000256" key="1">
    <source>
        <dbReference type="SAM" id="MobiDB-lite"/>
    </source>
</evidence>